<sequence length="124" mass="14287">MPSEDEDYYAREYNLDATVRIDQTDILWGLSYHYYVEALVEVLLSYQYQRDAGTRSDQVIRLAHPENMRRARDLIVTGLKTSEKMRLSAMAETDDDMEWLGNPRQAGSAFPVPLDDADFAFGEN</sequence>
<proteinExistence type="predicted"/>
<evidence type="ECO:0000313" key="1">
    <source>
        <dbReference type="EMBL" id="QBE64942.1"/>
    </source>
</evidence>
<name>A0A4P6L219_9BURK</name>
<dbReference type="EMBL" id="CP035913">
    <property type="protein sequence ID" value="QBE64942.1"/>
    <property type="molecule type" value="Genomic_DNA"/>
</dbReference>
<dbReference type="Proteomes" id="UP000290637">
    <property type="component" value="Chromosome"/>
</dbReference>
<dbReference type="RefSeq" id="WP_130188057.1">
    <property type="nucleotide sequence ID" value="NZ_CP035913.1"/>
</dbReference>
<keyword evidence="2" id="KW-1185">Reference proteome</keyword>
<dbReference type="OrthoDB" id="9815249at2"/>
<gene>
    <name evidence="1" type="ORF">EWM63_19705</name>
</gene>
<evidence type="ECO:0000313" key="2">
    <source>
        <dbReference type="Proteomes" id="UP000290637"/>
    </source>
</evidence>
<reference evidence="1 2" key="1">
    <citation type="submission" date="2019-02" db="EMBL/GenBank/DDBJ databases">
        <title>Draft Genome Sequences of Six Type Strains of the Genus Massilia.</title>
        <authorList>
            <person name="Miess H."/>
            <person name="Frediansyhah A."/>
            <person name="Gross H."/>
        </authorList>
    </citation>
    <scope>NUCLEOTIDE SEQUENCE [LARGE SCALE GENOMIC DNA]</scope>
    <source>
        <strain evidence="1 2">DSM 17473</strain>
    </source>
</reference>
<accession>A0A4P6L219</accession>
<organism evidence="1 2">
    <name type="scientific">Pseudoduganella lutea</name>
    <dbReference type="NCBI Taxonomy" id="321985"/>
    <lineage>
        <taxon>Bacteria</taxon>
        <taxon>Pseudomonadati</taxon>
        <taxon>Pseudomonadota</taxon>
        <taxon>Betaproteobacteria</taxon>
        <taxon>Burkholderiales</taxon>
        <taxon>Oxalobacteraceae</taxon>
        <taxon>Telluria group</taxon>
        <taxon>Pseudoduganella</taxon>
    </lineage>
</organism>
<protein>
    <submittedName>
        <fullName evidence="1">Uncharacterized protein</fullName>
    </submittedName>
</protein>
<dbReference type="AlphaFoldDB" id="A0A4P6L219"/>
<dbReference type="KEGG" id="plue:EWM63_19705"/>